<dbReference type="Proteomes" id="UP000215453">
    <property type="component" value="Chromosome 3"/>
</dbReference>
<dbReference type="PANTHER" id="PTHR38119">
    <property type="entry name" value="BTB DOMAIN-CONTAINING PROTEIN-RELATED"/>
    <property type="match status" value="1"/>
</dbReference>
<name>A0A1Y6LFC4_ZYMTR</name>
<dbReference type="AlphaFoldDB" id="A0A1Y6LFC4"/>
<organism evidence="2 3">
    <name type="scientific">Zymoseptoria tritici ST99CH_1A5</name>
    <dbReference type="NCBI Taxonomy" id="1276529"/>
    <lineage>
        <taxon>Eukaryota</taxon>
        <taxon>Fungi</taxon>
        <taxon>Dikarya</taxon>
        <taxon>Ascomycota</taxon>
        <taxon>Pezizomycotina</taxon>
        <taxon>Dothideomycetes</taxon>
        <taxon>Dothideomycetidae</taxon>
        <taxon>Mycosphaerellales</taxon>
        <taxon>Mycosphaerellaceae</taxon>
        <taxon>Zymoseptoria</taxon>
    </lineage>
</organism>
<dbReference type="PANTHER" id="PTHR38119:SF2">
    <property type="entry name" value="TRANSCRIPTION FACTOR DOMAIN-CONTAINING PROTEIN"/>
    <property type="match status" value="1"/>
</dbReference>
<gene>
    <name evidence="2" type="ORF">ZT1A5_G4543</name>
</gene>
<evidence type="ECO:0008006" key="4">
    <source>
        <dbReference type="Google" id="ProtNLM"/>
    </source>
</evidence>
<feature type="compositionally biased region" description="Acidic residues" evidence="1">
    <location>
        <begin position="416"/>
        <end position="458"/>
    </location>
</feature>
<reference evidence="2 3" key="1">
    <citation type="submission" date="2016-10" db="EMBL/GenBank/DDBJ databases">
        <authorList>
            <person name="Varghese N."/>
        </authorList>
    </citation>
    <scope>NUCLEOTIDE SEQUENCE [LARGE SCALE GENOMIC DNA]</scope>
</reference>
<evidence type="ECO:0000256" key="1">
    <source>
        <dbReference type="SAM" id="MobiDB-lite"/>
    </source>
</evidence>
<proteinExistence type="predicted"/>
<accession>A0A1Y6LFC4</accession>
<evidence type="ECO:0000313" key="2">
    <source>
        <dbReference type="EMBL" id="SMY23103.1"/>
    </source>
</evidence>
<protein>
    <recommendedName>
        <fullName evidence="4">BTB domain-containing protein</fullName>
    </recommendedName>
</protein>
<evidence type="ECO:0000313" key="3">
    <source>
        <dbReference type="Proteomes" id="UP000215453"/>
    </source>
</evidence>
<sequence>MNQFPTYSDGDVKVIISSGRHYQLHSNFLRNSSPVLRNLLQDENAAKLSAKAIRNNAVRFQLTLTTNKRRRDNADIKHVFALTELDRNGRAIGGSTASMVESENGRAIEPNFLAFDRILRAFYNQGFDFGDAQEDHMTDLLNAALETIAAAEYLKCVHVISGPIEATLLSTGQSLQRALSLYPPAWLMFAERIKSRAIFKQALIHGTGQYNMPVVQNAIADGSLSDSIIAVLEKKAQAVVNGVAQAQRCMASYYPAALMREKTIGRVDRDNIGRADYGNDILMWIALCVFRHWLSDQLAADHTHHAPDMGYQLMSIVNQGGNAYLSRQVLQHQFHARFPMSPKGMACVEHRLMEIKNNVAQWAAPLMVDDTELDTTRYPVKHYTHIRVDVEDYPWAASEIAAQAAIAAGGTAPVDDAPELDEEEEVFLESSDSEMGENAGSDDDDGEDDTGDEDAMET</sequence>
<dbReference type="EMBL" id="LT882678">
    <property type="protein sequence ID" value="SMY23103.1"/>
    <property type="molecule type" value="Genomic_DNA"/>
</dbReference>
<feature type="region of interest" description="Disordered" evidence="1">
    <location>
        <begin position="409"/>
        <end position="458"/>
    </location>
</feature>